<evidence type="ECO:0000313" key="21">
    <source>
        <dbReference type="Proteomes" id="UP001373714"/>
    </source>
</evidence>
<dbReference type="GO" id="GO:0005576">
    <property type="term" value="C:extracellular region"/>
    <property type="evidence" value="ECO:0007669"/>
    <property type="project" value="UniProtKB-SubCell"/>
</dbReference>
<evidence type="ECO:0000256" key="3">
    <source>
        <dbReference type="ARBA" id="ARBA00004613"/>
    </source>
</evidence>
<evidence type="ECO:0000256" key="6">
    <source>
        <dbReference type="ARBA" id="ARBA00022645"/>
    </source>
</evidence>
<name>A0AAV9UXM3_9PEZI</name>
<keyword evidence="21" id="KW-1185">Reference proteome</keyword>
<dbReference type="SUPFAM" id="SSF53187">
    <property type="entry name" value="Zn-dependent exopeptidases"/>
    <property type="match status" value="1"/>
</dbReference>
<dbReference type="InterPro" id="IPR003146">
    <property type="entry name" value="M14A_act_pep"/>
</dbReference>
<dbReference type="InterPro" id="IPR036990">
    <property type="entry name" value="M14A-like_propep"/>
</dbReference>
<evidence type="ECO:0000256" key="15">
    <source>
        <dbReference type="ARBA" id="ARBA00023157"/>
    </source>
</evidence>
<dbReference type="GO" id="GO:0004181">
    <property type="term" value="F:metallocarboxypeptidase activity"/>
    <property type="evidence" value="ECO:0007669"/>
    <property type="project" value="InterPro"/>
</dbReference>
<comment type="cofactor">
    <cofactor evidence="1">
        <name>Zn(2+)</name>
        <dbReference type="ChEBI" id="CHEBI:29105"/>
    </cofactor>
</comment>
<dbReference type="Pfam" id="PF02244">
    <property type="entry name" value="Propep_M14"/>
    <property type="match status" value="1"/>
</dbReference>
<dbReference type="Pfam" id="PF00246">
    <property type="entry name" value="Peptidase_M14"/>
    <property type="match status" value="1"/>
</dbReference>
<comment type="subcellular location">
    <subcellularLocation>
        <location evidence="3">Secreted</location>
    </subcellularLocation>
</comment>
<keyword evidence="11" id="KW-0862">Zinc</keyword>
<dbReference type="GO" id="GO:0006508">
    <property type="term" value="P:proteolysis"/>
    <property type="evidence" value="ECO:0007669"/>
    <property type="project" value="UniProtKB-KW"/>
</dbReference>
<dbReference type="Gene3D" id="3.40.630.10">
    <property type="entry name" value="Zn peptidases"/>
    <property type="match status" value="1"/>
</dbReference>
<proteinExistence type="inferred from homology"/>
<keyword evidence="14" id="KW-0865">Zymogen</keyword>
<evidence type="ECO:0000256" key="2">
    <source>
        <dbReference type="ARBA" id="ARBA00003091"/>
    </source>
</evidence>
<keyword evidence="9 18" id="KW-0732">Signal</keyword>
<comment type="similarity">
    <text evidence="4 17">Belongs to the peptidase M14 family.</text>
</comment>
<dbReference type="PROSITE" id="PS52035">
    <property type="entry name" value="PEPTIDASE_M14"/>
    <property type="match status" value="1"/>
</dbReference>
<keyword evidence="15" id="KW-1015">Disulfide bond</keyword>
<feature type="active site" description="Proton donor/acceptor" evidence="17">
    <location>
        <position position="403"/>
    </location>
</feature>
<evidence type="ECO:0000256" key="12">
    <source>
        <dbReference type="ARBA" id="ARBA00023026"/>
    </source>
</evidence>
<comment type="caution">
    <text evidence="20">The sequence shown here is derived from an EMBL/GenBank/DDBJ whole genome shotgun (WGS) entry which is preliminary data.</text>
</comment>
<keyword evidence="6" id="KW-0121">Carboxypeptidase</keyword>
<dbReference type="PRINTS" id="PR00765">
    <property type="entry name" value="CRBOXYPTASEA"/>
</dbReference>
<evidence type="ECO:0000256" key="17">
    <source>
        <dbReference type="PROSITE-ProRule" id="PRU01379"/>
    </source>
</evidence>
<feature type="signal peptide" evidence="18">
    <location>
        <begin position="1"/>
        <end position="20"/>
    </location>
</feature>
<evidence type="ECO:0000256" key="10">
    <source>
        <dbReference type="ARBA" id="ARBA00022801"/>
    </source>
</evidence>
<dbReference type="SMART" id="SM00631">
    <property type="entry name" value="Zn_pept"/>
    <property type="match status" value="1"/>
</dbReference>
<organism evidence="20 21">
    <name type="scientific">Orbilia blumenaviensis</name>
    <dbReference type="NCBI Taxonomy" id="1796055"/>
    <lineage>
        <taxon>Eukaryota</taxon>
        <taxon>Fungi</taxon>
        <taxon>Dikarya</taxon>
        <taxon>Ascomycota</taxon>
        <taxon>Pezizomycotina</taxon>
        <taxon>Orbiliomycetes</taxon>
        <taxon>Orbiliales</taxon>
        <taxon>Orbiliaceae</taxon>
        <taxon>Orbilia</taxon>
    </lineage>
</organism>
<evidence type="ECO:0000256" key="7">
    <source>
        <dbReference type="ARBA" id="ARBA00022670"/>
    </source>
</evidence>
<dbReference type="EMBL" id="JAVHNS010000006">
    <property type="protein sequence ID" value="KAK6352376.1"/>
    <property type="molecule type" value="Genomic_DNA"/>
</dbReference>
<keyword evidence="13" id="KW-0482">Metalloprotease</keyword>
<evidence type="ECO:0000256" key="14">
    <source>
        <dbReference type="ARBA" id="ARBA00023145"/>
    </source>
</evidence>
<dbReference type="Gene3D" id="3.30.70.340">
    <property type="entry name" value="Metallocarboxypeptidase-like"/>
    <property type="match status" value="1"/>
</dbReference>
<evidence type="ECO:0000256" key="1">
    <source>
        <dbReference type="ARBA" id="ARBA00001947"/>
    </source>
</evidence>
<dbReference type="InterPro" id="IPR000834">
    <property type="entry name" value="Peptidase_M14"/>
</dbReference>
<evidence type="ECO:0000256" key="9">
    <source>
        <dbReference type="ARBA" id="ARBA00022729"/>
    </source>
</evidence>
<keyword evidence="10" id="KW-0378">Hydrolase</keyword>
<dbReference type="AlphaFoldDB" id="A0AAV9UXM3"/>
<evidence type="ECO:0000256" key="13">
    <source>
        <dbReference type="ARBA" id="ARBA00023049"/>
    </source>
</evidence>
<evidence type="ECO:0000313" key="20">
    <source>
        <dbReference type="EMBL" id="KAK6352376.1"/>
    </source>
</evidence>
<dbReference type="GO" id="GO:0008270">
    <property type="term" value="F:zinc ion binding"/>
    <property type="evidence" value="ECO:0007669"/>
    <property type="project" value="InterPro"/>
</dbReference>
<comment type="function">
    <text evidence="2">Extracellular metalloprotease that contributes to pathogenicity.</text>
</comment>
<feature type="chain" id="PRO_5043575332" description="Carboxypeptidase M14A" evidence="18">
    <location>
        <begin position="21"/>
        <end position="437"/>
    </location>
</feature>
<evidence type="ECO:0000256" key="18">
    <source>
        <dbReference type="SAM" id="SignalP"/>
    </source>
</evidence>
<evidence type="ECO:0000256" key="16">
    <source>
        <dbReference type="ARBA" id="ARBA00081330"/>
    </source>
</evidence>
<dbReference type="PANTHER" id="PTHR11705">
    <property type="entry name" value="PROTEASE FAMILY M14 CARBOXYPEPTIDASE A,B"/>
    <property type="match status" value="1"/>
</dbReference>
<keyword evidence="12" id="KW-0843">Virulence</keyword>
<sequence length="437" mass="48560">MYFTKTQILAILAFTSAVVASPVASVKKVKHYGTRVVRLETHTEKDIAVIKSLVDDLYLDTWTHGYQVNSHVDVAIPPSAQKEFDRISKEAGLKMETMHEDLGASIEEESPATVSLMSTRSAAQAQAGPDPNWFTAYHSYGYHQTYLQSLVSAYPNNAEIVVSGQSTEGREIVGIHIWGKNKGKTAVVLHSNVHAREWITSKVTEYFSLKLLQGTAPNATAPVPSMLDKYDYFIFPVVNPDGFVYSQTTDRMWRKNRLTLSSNSCIGTDVNRNWDYKWSSSGGASTNPCAQDFKGLAAGDTAEYRGLSAFIKNLVNTVGVKLFIDYHSYSQLILSPWGYTCGTPAPDEAEHMRVMKIWEAGMRRRYKTSFTYGPSCTTIYPTTGDSTDYTYGALNITHSYSVELRDTGKYGFVLPANQIIPSGEEAFDGFQDLIRAL</sequence>
<dbReference type="Proteomes" id="UP001373714">
    <property type="component" value="Unassembled WGS sequence"/>
</dbReference>
<keyword evidence="8" id="KW-0479">Metal-binding</keyword>
<evidence type="ECO:0000259" key="19">
    <source>
        <dbReference type="PROSITE" id="PS52035"/>
    </source>
</evidence>
<evidence type="ECO:0000256" key="5">
    <source>
        <dbReference type="ARBA" id="ARBA00022525"/>
    </source>
</evidence>
<feature type="domain" description="Peptidase M14" evidence="19">
    <location>
        <begin position="136"/>
        <end position="437"/>
    </location>
</feature>
<dbReference type="PANTHER" id="PTHR11705:SF143">
    <property type="entry name" value="SLL0236 PROTEIN"/>
    <property type="match status" value="1"/>
</dbReference>
<accession>A0AAV9UXM3</accession>
<evidence type="ECO:0000256" key="8">
    <source>
        <dbReference type="ARBA" id="ARBA00022723"/>
    </source>
</evidence>
<keyword evidence="5" id="KW-0964">Secreted</keyword>
<dbReference type="CDD" id="cd03860">
    <property type="entry name" value="M14_CP_A-B_like"/>
    <property type="match status" value="1"/>
</dbReference>
<reference evidence="20 21" key="1">
    <citation type="submission" date="2019-10" db="EMBL/GenBank/DDBJ databases">
        <authorList>
            <person name="Palmer J.M."/>
        </authorList>
    </citation>
    <scope>NUCLEOTIDE SEQUENCE [LARGE SCALE GENOMIC DNA]</scope>
    <source>
        <strain evidence="20 21">TWF730</strain>
    </source>
</reference>
<dbReference type="SUPFAM" id="SSF54897">
    <property type="entry name" value="Protease propeptides/inhibitors"/>
    <property type="match status" value="1"/>
</dbReference>
<dbReference type="FunFam" id="3.40.630.10:FF:000040">
    <property type="entry name" value="zinc carboxypeptidase"/>
    <property type="match status" value="1"/>
</dbReference>
<protein>
    <recommendedName>
        <fullName evidence="16">Carboxypeptidase M14A</fullName>
    </recommendedName>
</protein>
<evidence type="ECO:0000256" key="4">
    <source>
        <dbReference type="ARBA" id="ARBA00005988"/>
    </source>
</evidence>
<keyword evidence="7" id="KW-0645">Protease</keyword>
<evidence type="ECO:0000256" key="11">
    <source>
        <dbReference type="ARBA" id="ARBA00022833"/>
    </source>
</evidence>
<gene>
    <name evidence="20" type="ORF">TWF730_009203</name>
</gene>